<name>A0A2S9K700_9BURK</name>
<dbReference type="AlphaFoldDB" id="A0A2S9K700"/>
<dbReference type="PANTHER" id="PTHR43476">
    <property type="entry name" value="3-(3-HYDROXY-PHENYL)PROPIONATE/3-HYDROXYCINNAMIC ACID HYDROXYLASE"/>
    <property type="match status" value="1"/>
</dbReference>
<organism evidence="3 4">
    <name type="scientific">Malikia granosa</name>
    <dbReference type="NCBI Taxonomy" id="263067"/>
    <lineage>
        <taxon>Bacteria</taxon>
        <taxon>Pseudomonadati</taxon>
        <taxon>Pseudomonadota</taxon>
        <taxon>Betaproteobacteria</taxon>
        <taxon>Burkholderiales</taxon>
        <taxon>Comamonadaceae</taxon>
        <taxon>Malikia</taxon>
    </lineage>
</organism>
<sequence>MNNTVYDVAIIGYGPAGATLANLLGQYGLSVLVLEREAGIYPLPRAIHFDGEVMRVFETAGLRSEVEAISRPGLKGMHFNNAAGETLLIRAGTSARGPHGCANNHYFHQPELEAVLRDGLRRYPRVQVRTRHEVTAIEDGADVATLQVTDLQAGQSQAVRARYVVGCDGARSMVRKVMGSTMKDLGLQQSWLVFDVQLKTEVPSLPDHTVQHCDPARPMTYCNVTGKRRRWEIMLMPGDDPEQLVQPDTLWRLVAKWVTPEQADIERAVIYTFRSLIAEDWRQGRLLLAGDAAHQTPPFLGQGMCAAIRDASNLAWKLDAVLRGRADPALLDSYESERSPHVHAFIELAVKLGDIIQTTDPQAARERDARFKAGQPEIFQFPAPRLGPGIWQGEQAPVAQVFPQPLLADGRRLDAALGLNFAVIGDESVLSGVSEDTEARWQAQGLVRLPARDPELQAWLEQHGVRAVMLRPDRYLMGVARSSSELDSISACLPAAAALVH</sequence>
<dbReference type="Pfam" id="PF01494">
    <property type="entry name" value="FAD_binding_3"/>
    <property type="match status" value="1"/>
</dbReference>
<evidence type="ECO:0000256" key="1">
    <source>
        <dbReference type="ARBA" id="ARBA00023002"/>
    </source>
</evidence>
<protein>
    <recommendedName>
        <fullName evidence="2">FAD-binding domain-containing protein</fullName>
    </recommendedName>
</protein>
<evidence type="ECO:0000313" key="4">
    <source>
        <dbReference type="Proteomes" id="UP000238589"/>
    </source>
</evidence>
<dbReference type="InterPro" id="IPR036188">
    <property type="entry name" value="FAD/NAD-bd_sf"/>
</dbReference>
<dbReference type="GO" id="GO:0019622">
    <property type="term" value="P:3-(3-hydroxy)phenylpropionate catabolic process"/>
    <property type="evidence" value="ECO:0007669"/>
    <property type="project" value="TreeGrafter"/>
</dbReference>
<dbReference type="EMBL" id="PVLQ01000015">
    <property type="protein sequence ID" value="PRD66208.1"/>
    <property type="molecule type" value="Genomic_DNA"/>
</dbReference>
<comment type="caution">
    <text evidence="3">The sequence shown here is derived from an EMBL/GenBank/DDBJ whole genome shotgun (WGS) entry which is preliminary data.</text>
</comment>
<dbReference type="Gene3D" id="3.30.9.10">
    <property type="entry name" value="D-Amino Acid Oxidase, subunit A, domain 2"/>
    <property type="match status" value="1"/>
</dbReference>
<dbReference type="OrthoDB" id="3443359at2"/>
<keyword evidence="1" id="KW-0560">Oxidoreductase</keyword>
<evidence type="ECO:0000313" key="3">
    <source>
        <dbReference type="EMBL" id="PRD66208.1"/>
    </source>
</evidence>
<dbReference type="RefSeq" id="WP_105747513.1">
    <property type="nucleotide sequence ID" value="NZ_PVLQ01000015.1"/>
</dbReference>
<proteinExistence type="predicted"/>
<dbReference type="SUPFAM" id="SSF51905">
    <property type="entry name" value="FAD/NAD(P)-binding domain"/>
    <property type="match status" value="1"/>
</dbReference>
<accession>A0A2S9K700</accession>
<feature type="domain" description="FAD-binding" evidence="2">
    <location>
        <begin position="6"/>
        <end position="347"/>
    </location>
</feature>
<gene>
    <name evidence="3" type="ORF">C6P64_05075</name>
</gene>
<dbReference type="InterPro" id="IPR050631">
    <property type="entry name" value="PheA/TfdB_FAD_monoxygenase"/>
</dbReference>
<evidence type="ECO:0000259" key="2">
    <source>
        <dbReference type="Pfam" id="PF01494"/>
    </source>
</evidence>
<dbReference type="Gene3D" id="3.50.50.60">
    <property type="entry name" value="FAD/NAD(P)-binding domain"/>
    <property type="match status" value="1"/>
</dbReference>
<dbReference type="PANTHER" id="PTHR43476:SF3">
    <property type="entry name" value="FAD-BINDING MONOOXYGENASE"/>
    <property type="match status" value="1"/>
</dbReference>
<reference evidence="3 4" key="1">
    <citation type="submission" date="2018-03" db="EMBL/GenBank/DDBJ databases">
        <title>Comparative genomics illustrates the genes involved in a hyperalkaliphilic mechanisms of Serpentinomonas isolated from highly-alkaline calcium-rich serpentinized springs.</title>
        <authorList>
            <person name="Suzuki S."/>
            <person name="Ishii S."/>
            <person name="Walworth N."/>
            <person name="Bird L."/>
            <person name="Kuenen J.G."/>
            <person name="Nealson K.H."/>
        </authorList>
    </citation>
    <scope>NUCLEOTIDE SEQUENCE [LARGE SCALE GENOMIC DNA]</scope>
    <source>
        <strain evidence="3 4">P1</strain>
    </source>
</reference>
<dbReference type="PRINTS" id="PR00420">
    <property type="entry name" value="RNGMNOXGNASE"/>
</dbReference>
<dbReference type="GO" id="GO:0008688">
    <property type="term" value="F:3-(3-hydroxyphenyl)propionate hydroxylase activity"/>
    <property type="evidence" value="ECO:0007669"/>
    <property type="project" value="TreeGrafter"/>
</dbReference>
<dbReference type="GO" id="GO:0071949">
    <property type="term" value="F:FAD binding"/>
    <property type="evidence" value="ECO:0007669"/>
    <property type="project" value="InterPro"/>
</dbReference>
<keyword evidence="4" id="KW-1185">Reference proteome</keyword>
<dbReference type="NCBIfam" id="NF004829">
    <property type="entry name" value="PRK06183.1-3"/>
    <property type="match status" value="1"/>
</dbReference>
<dbReference type="Proteomes" id="UP000238589">
    <property type="component" value="Unassembled WGS sequence"/>
</dbReference>
<dbReference type="InterPro" id="IPR002938">
    <property type="entry name" value="FAD-bd"/>
</dbReference>